<feature type="transmembrane region" description="Helical" evidence="1">
    <location>
        <begin position="217"/>
        <end position="236"/>
    </location>
</feature>
<reference evidence="2 3" key="1">
    <citation type="submission" date="2020-08" db="EMBL/GenBank/DDBJ databases">
        <title>Novel species isolated from subtropical streams in China.</title>
        <authorList>
            <person name="Lu H."/>
        </authorList>
    </citation>
    <scope>NUCLEOTIDE SEQUENCE [LARGE SCALE GENOMIC DNA]</scope>
    <source>
        <strain evidence="2 3">CY18W</strain>
    </source>
</reference>
<gene>
    <name evidence="2" type="ORF">H8L32_00425</name>
</gene>
<evidence type="ECO:0008006" key="4">
    <source>
        <dbReference type="Google" id="ProtNLM"/>
    </source>
</evidence>
<name>A0ABR6ZJ61_9BURK</name>
<dbReference type="EMBL" id="JACOGF010000001">
    <property type="protein sequence ID" value="MBC3915935.1"/>
    <property type="molecule type" value="Genomic_DNA"/>
</dbReference>
<proteinExistence type="predicted"/>
<organism evidence="2 3">
    <name type="scientific">Undibacterium hunanense</name>
    <dbReference type="NCBI Taxonomy" id="2762292"/>
    <lineage>
        <taxon>Bacteria</taxon>
        <taxon>Pseudomonadati</taxon>
        <taxon>Pseudomonadota</taxon>
        <taxon>Betaproteobacteria</taxon>
        <taxon>Burkholderiales</taxon>
        <taxon>Oxalobacteraceae</taxon>
        <taxon>Undibacterium</taxon>
    </lineage>
</organism>
<dbReference type="Proteomes" id="UP000650424">
    <property type="component" value="Unassembled WGS sequence"/>
</dbReference>
<sequence length="272" mass="29501">MVNELMYGLNTALIVALLFIVMLSASELAFRNGLKQQAFANDAVKSQINTLQASMLGLLALLLSFAFSLALQRFEERSQAVVTEANAIGTTYLRIQLLPASMRPEVQSLVKQYLDLRVDEGQVSLAETEKRGALIKKSSHVSDLLWAQAVKAAELDKSAVTSGLFIQTLNDTIDAFGKRDAGLLRHVPETVVYLLFATIIMTAATVGYASGLTGQRASFATLALQVLIAMAVFLTIDLDRPRRGFIQVSQASMLGLQETINKSMATTKSVGQ</sequence>
<feature type="transmembrane region" description="Helical" evidence="1">
    <location>
        <begin position="53"/>
        <end position="71"/>
    </location>
</feature>
<evidence type="ECO:0000313" key="2">
    <source>
        <dbReference type="EMBL" id="MBC3915935.1"/>
    </source>
</evidence>
<keyword evidence="1" id="KW-1133">Transmembrane helix</keyword>
<evidence type="ECO:0000313" key="3">
    <source>
        <dbReference type="Proteomes" id="UP000650424"/>
    </source>
</evidence>
<accession>A0ABR6ZJ61</accession>
<keyword evidence="1" id="KW-0812">Transmembrane</keyword>
<feature type="transmembrane region" description="Helical" evidence="1">
    <location>
        <begin position="191"/>
        <end position="211"/>
    </location>
</feature>
<dbReference type="Pfam" id="PF14023">
    <property type="entry name" value="Bestrophin-like"/>
    <property type="match status" value="1"/>
</dbReference>
<keyword evidence="3" id="KW-1185">Reference proteome</keyword>
<dbReference type="RefSeq" id="WP_186945202.1">
    <property type="nucleotide sequence ID" value="NZ_JACOGF010000001.1"/>
</dbReference>
<comment type="caution">
    <text evidence="2">The sequence shown here is derived from an EMBL/GenBank/DDBJ whole genome shotgun (WGS) entry which is preliminary data.</text>
</comment>
<protein>
    <recommendedName>
        <fullName evidence="4">DUF4239 domain-containing protein</fullName>
    </recommendedName>
</protein>
<evidence type="ECO:0000256" key="1">
    <source>
        <dbReference type="SAM" id="Phobius"/>
    </source>
</evidence>
<dbReference type="InterPro" id="IPR025333">
    <property type="entry name" value="DUF4239"/>
</dbReference>
<keyword evidence="1" id="KW-0472">Membrane</keyword>